<dbReference type="OrthoDB" id="430136at2759"/>
<organism evidence="4 5">
    <name type="scientific">Symbiodinium microadriaticum</name>
    <name type="common">Dinoflagellate</name>
    <name type="synonym">Zooxanthella microadriatica</name>
    <dbReference type="NCBI Taxonomy" id="2951"/>
    <lineage>
        <taxon>Eukaryota</taxon>
        <taxon>Sar</taxon>
        <taxon>Alveolata</taxon>
        <taxon>Dinophyceae</taxon>
        <taxon>Suessiales</taxon>
        <taxon>Symbiodiniaceae</taxon>
        <taxon>Symbiodinium</taxon>
    </lineage>
</organism>
<dbReference type="InterPro" id="IPR029063">
    <property type="entry name" value="SAM-dependent_MTases_sf"/>
</dbReference>
<dbReference type="Gene3D" id="3.40.50.150">
    <property type="entry name" value="Vaccinia Virus protein VP39"/>
    <property type="match status" value="1"/>
</dbReference>
<feature type="domain" description="Methyltransferase FkbM" evidence="3">
    <location>
        <begin position="161"/>
        <end position="312"/>
    </location>
</feature>
<dbReference type="PANTHER" id="PTHR34203">
    <property type="entry name" value="METHYLTRANSFERASE, FKBM FAMILY PROTEIN"/>
    <property type="match status" value="1"/>
</dbReference>
<dbReference type="SUPFAM" id="SSF53335">
    <property type="entry name" value="S-adenosyl-L-methionine-dependent methyltransferases"/>
    <property type="match status" value="1"/>
</dbReference>
<dbReference type="InterPro" id="IPR006342">
    <property type="entry name" value="FkbM_mtfrase"/>
</dbReference>
<comment type="caution">
    <text evidence="4">The sequence shown here is derived from an EMBL/GenBank/DDBJ whole genome shotgun (WGS) entry which is preliminary data.</text>
</comment>
<feature type="chain" id="PRO_5013362565" description="Methyltransferase FkbM domain-containing protein" evidence="2">
    <location>
        <begin position="26"/>
        <end position="398"/>
    </location>
</feature>
<accession>A0A1Q9CXI1</accession>
<evidence type="ECO:0000313" key="4">
    <source>
        <dbReference type="EMBL" id="OLP87617.1"/>
    </source>
</evidence>
<feature type="compositionally biased region" description="Pro residues" evidence="1">
    <location>
        <begin position="53"/>
        <end position="74"/>
    </location>
</feature>
<dbReference type="Proteomes" id="UP000186817">
    <property type="component" value="Unassembled WGS sequence"/>
</dbReference>
<keyword evidence="2" id="KW-0732">Signal</keyword>
<evidence type="ECO:0000313" key="5">
    <source>
        <dbReference type="Proteomes" id="UP000186817"/>
    </source>
</evidence>
<dbReference type="NCBIfam" id="TIGR01444">
    <property type="entry name" value="fkbM_fam"/>
    <property type="match status" value="1"/>
</dbReference>
<gene>
    <name evidence="4" type="ORF">AK812_SmicGene31163</name>
</gene>
<evidence type="ECO:0000259" key="3">
    <source>
        <dbReference type="Pfam" id="PF05050"/>
    </source>
</evidence>
<name>A0A1Q9CXI1_SYMMI</name>
<evidence type="ECO:0000256" key="1">
    <source>
        <dbReference type="SAM" id="MobiDB-lite"/>
    </source>
</evidence>
<sequence length="398" mass="42590">MYLFAHAGICLGMLVFGYLMQDAVPCSEPLIAAPKTGAATPAMAEAATRPAIPAIPSPEPPPAAPPPAAPPPAAPVAEPQPKSDKLLAPPVNCATVSGSIAGASLKTSLVKVAGEMFWMRHHVHDRLMDKVIAGDYEADLFANVRPFLNTACTIKRGTVIDVGANHGVYAILAANMGCRVVAYEIQPRLTPLIKYNACINHLGESVVLRPFGVASTPALAKFTATDASGTYKGSSVGNSNQGKAFRRDTGWLGAFVNKGGRVTEDDPSAVKLVTLDEEGIRLGIKWVDVFKLDVDGFELDAINGAWELLARTSFFQFEINAGDWRSPSRPADYVPMLVRLSTLFKLFLLHPRGSATGNKAYGNLYALCPDSSASCMKGFVDEVVRSQRNDNVFCFRIP</sequence>
<feature type="signal peptide" evidence="2">
    <location>
        <begin position="1"/>
        <end position="25"/>
    </location>
</feature>
<evidence type="ECO:0000256" key="2">
    <source>
        <dbReference type="SAM" id="SignalP"/>
    </source>
</evidence>
<keyword evidence="5" id="KW-1185">Reference proteome</keyword>
<dbReference type="EMBL" id="LSRX01000852">
    <property type="protein sequence ID" value="OLP87617.1"/>
    <property type="molecule type" value="Genomic_DNA"/>
</dbReference>
<dbReference type="InterPro" id="IPR052514">
    <property type="entry name" value="SAM-dependent_MTase"/>
</dbReference>
<dbReference type="Pfam" id="PF05050">
    <property type="entry name" value="Methyltransf_21"/>
    <property type="match status" value="1"/>
</dbReference>
<dbReference type="PANTHER" id="PTHR34203:SF15">
    <property type="entry name" value="SLL1173 PROTEIN"/>
    <property type="match status" value="1"/>
</dbReference>
<proteinExistence type="predicted"/>
<dbReference type="AlphaFoldDB" id="A0A1Q9CXI1"/>
<reference evidence="4 5" key="1">
    <citation type="submission" date="2016-02" db="EMBL/GenBank/DDBJ databases">
        <title>Genome analysis of coral dinoflagellate symbionts highlights evolutionary adaptations to a symbiotic lifestyle.</title>
        <authorList>
            <person name="Aranda M."/>
            <person name="Li Y."/>
            <person name="Liew Y.J."/>
            <person name="Baumgarten S."/>
            <person name="Simakov O."/>
            <person name="Wilson M."/>
            <person name="Piel J."/>
            <person name="Ashoor H."/>
            <person name="Bougouffa S."/>
            <person name="Bajic V.B."/>
            <person name="Ryu T."/>
            <person name="Ravasi T."/>
            <person name="Bayer T."/>
            <person name="Micklem G."/>
            <person name="Kim H."/>
            <person name="Bhak J."/>
            <person name="Lajeunesse T.C."/>
            <person name="Voolstra C.R."/>
        </authorList>
    </citation>
    <scope>NUCLEOTIDE SEQUENCE [LARGE SCALE GENOMIC DNA]</scope>
    <source>
        <strain evidence="4 5">CCMP2467</strain>
    </source>
</reference>
<feature type="region of interest" description="Disordered" evidence="1">
    <location>
        <begin position="52"/>
        <end position="81"/>
    </location>
</feature>
<protein>
    <recommendedName>
        <fullName evidence="3">Methyltransferase FkbM domain-containing protein</fullName>
    </recommendedName>
</protein>